<evidence type="ECO:0000256" key="11">
    <source>
        <dbReference type="HAMAP-Rule" id="MF_00344"/>
    </source>
</evidence>
<keyword evidence="6 11" id="KW-0547">Nucleotide-binding</keyword>
<dbReference type="InterPro" id="IPR014729">
    <property type="entry name" value="Rossmann-like_a/b/a_fold"/>
</dbReference>
<dbReference type="InterPro" id="IPR017926">
    <property type="entry name" value="GATASE"/>
</dbReference>
<gene>
    <name evidence="11" type="primary">guaA</name>
    <name evidence="14" type="ORF">FHR20_000391</name>
</gene>
<keyword evidence="5 11" id="KW-0436">Ligase</keyword>
<keyword evidence="8 11" id="KW-0658">Purine biosynthesis</keyword>
<feature type="active site" evidence="11">
    <location>
        <position position="176"/>
    </location>
</feature>
<dbReference type="NCBIfam" id="NF000848">
    <property type="entry name" value="PRK00074.1"/>
    <property type="match status" value="1"/>
</dbReference>
<dbReference type="GO" id="GO:0003921">
    <property type="term" value="F:GMP synthase activity"/>
    <property type="evidence" value="ECO:0007669"/>
    <property type="project" value="InterPro"/>
</dbReference>
<dbReference type="PROSITE" id="PS51273">
    <property type="entry name" value="GATASE_TYPE_1"/>
    <property type="match status" value="1"/>
</dbReference>
<dbReference type="SUPFAM" id="SSF54810">
    <property type="entry name" value="GMP synthetase C-terminal dimerisation domain"/>
    <property type="match status" value="1"/>
</dbReference>
<dbReference type="Proteomes" id="UP000564677">
    <property type="component" value="Unassembled WGS sequence"/>
</dbReference>
<dbReference type="PANTHER" id="PTHR11922">
    <property type="entry name" value="GMP SYNTHASE-RELATED"/>
    <property type="match status" value="1"/>
</dbReference>
<dbReference type="InterPro" id="IPR025777">
    <property type="entry name" value="GMPS_ATP_PPase_dom"/>
</dbReference>
<dbReference type="GO" id="GO:0005829">
    <property type="term" value="C:cytosol"/>
    <property type="evidence" value="ECO:0007669"/>
    <property type="project" value="TreeGrafter"/>
</dbReference>
<evidence type="ECO:0000256" key="5">
    <source>
        <dbReference type="ARBA" id="ARBA00022598"/>
    </source>
</evidence>
<dbReference type="CDD" id="cd01742">
    <property type="entry name" value="GATase1_GMP_Synthase"/>
    <property type="match status" value="1"/>
</dbReference>
<comment type="catalytic activity">
    <reaction evidence="11">
        <text>XMP + L-glutamine + ATP + H2O = GMP + L-glutamate + AMP + diphosphate + 2 H(+)</text>
        <dbReference type="Rhea" id="RHEA:11680"/>
        <dbReference type="ChEBI" id="CHEBI:15377"/>
        <dbReference type="ChEBI" id="CHEBI:15378"/>
        <dbReference type="ChEBI" id="CHEBI:29985"/>
        <dbReference type="ChEBI" id="CHEBI:30616"/>
        <dbReference type="ChEBI" id="CHEBI:33019"/>
        <dbReference type="ChEBI" id="CHEBI:57464"/>
        <dbReference type="ChEBI" id="CHEBI:58115"/>
        <dbReference type="ChEBI" id="CHEBI:58359"/>
        <dbReference type="ChEBI" id="CHEBI:456215"/>
        <dbReference type="EC" id="6.3.5.2"/>
    </reaction>
</comment>
<evidence type="ECO:0000256" key="4">
    <source>
        <dbReference type="ARBA" id="ARBA00021562"/>
    </source>
</evidence>
<dbReference type="NCBIfam" id="TIGR00884">
    <property type="entry name" value="guaA_Cterm"/>
    <property type="match status" value="1"/>
</dbReference>
<evidence type="ECO:0000256" key="2">
    <source>
        <dbReference type="ARBA" id="ARBA00005153"/>
    </source>
</evidence>
<dbReference type="Gene3D" id="3.40.50.880">
    <property type="match status" value="1"/>
</dbReference>
<evidence type="ECO:0000313" key="15">
    <source>
        <dbReference type="Proteomes" id="UP000564677"/>
    </source>
</evidence>
<evidence type="ECO:0000256" key="6">
    <source>
        <dbReference type="ARBA" id="ARBA00022741"/>
    </source>
</evidence>
<comment type="subunit">
    <text evidence="11">Homodimer.</text>
</comment>
<dbReference type="NCBIfam" id="TIGR00888">
    <property type="entry name" value="guaA_Nterm"/>
    <property type="match status" value="1"/>
</dbReference>
<accession>A0A7X5UX04</accession>
<dbReference type="Pfam" id="PF00958">
    <property type="entry name" value="GMP_synt_C"/>
    <property type="match status" value="1"/>
</dbReference>
<dbReference type="EMBL" id="JAASQV010000001">
    <property type="protein sequence ID" value="NIJ63460.1"/>
    <property type="molecule type" value="Genomic_DNA"/>
</dbReference>
<dbReference type="PROSITE" id="PS51553">
    <property type="entry name" value="GMPS_ATP_PPASE"/>
    <property type="match status" value="1"/>
</dbReference>
<keyword evidence="9 11" id="KW-0067">ATP-binding</keyword>
<keyword evidence="7 11" id="KW-0332">GMP biosynthesis</keyword>
<evidence type="ECO:0000256" key="1">
    <source>
        <dbReference type="ARBA" id="ARBA00002332"/>
    </source>
</evidence>
<dbReference type="Gene3D" id="3.30.300.10">
    <property type="match status" value="1"/>
</dbReference>
<dbReference type="UniPathway" id="UPA00189">
    <property type="reaction ID" value="UER00296"/>
</dbReference>
<evidence type="ECO:0000256" key="12">
    <source>
        <dbReference type="PROSITE-ProRule" id="PRU00886"/>
    </source>
</evidence>
<dbReference type="InterPro" id="IPR022310">
    <property type="entry name" value="NAD/GMP_synthase"/>
</dbReference>
<dbReference type="SUPFAM" id="SSF52317">
    <property type="entry name" value="Class I glutamine amidotransferase-like"/>
    <property type="match status" value="1"/>
</dbReference>
<dbReference type="CDD" id="cd01997">
    <property type="entry name" value="GMP_synthase_C"/>
    <property type="match status" value="1"/>
</dbReference>
<evidence type="ECO:0000313" key="14">
    <source>
        <dbReference type="EMBL" id="NIJ63460.1"/>
    </source>
</evidence>
<dbReference type="Pfam" id="PF00117">
    <property type="entry name" value="GATase"/>
    <property type="match status" value="1"/>
</dbReference>
<dbReference type="InterPro" id="IPR004739">
    <property type="entry name" value="GMP_synth_GATase"/>
</dbReference>
<comment type="caution">
    <text evidence="14">The sequence shown here is derived from an EMBL/GenBank/DDBJ whole genome shotgun (WGS) entry which is preliminary data.</text>
</comment>
<dbReference type="AlphaFoldDB" id="A0A7X5UX04"/>
<evidence type="ECO:0000256" key="7">
    <source>
        <dbReference type="ARBA" id="ARBA00022749"/>
    </source>
</evidence>
<dbReference type="InterPro" id="IPR029062">
    <property type="entry name" value="Class_I_gatase-like"/>
</dbReference>
<evidence type="ECO:0000259" key="13">
    <source>
        <dbReference type="PROSITE" id="PS51553"/>
    </source>
</evidence>
<dbReference type="FunFam" id="3.40.50.880:FF:000001">
    <property type="entry name" value="GMP synthase [glutamine-hydrolyzing]"/>
    <property type="match status" value="1"/>
</dbReference>
<keyword evidence="15" id="KW-1185">Reference proteome</keyword>
<evidence type="ECO:0000256" key="10">
    <source>
        <dbReference type="ARBA" id="ARBA00022962"/>
    </source>
</evidence>
<name>A0A7X5UX04_9SPHN</name>
<dbReference type="EC" id="6.3.5.2" evidence="3 11"/>
<dbReference type="FunFam" id="3.40.50.620:FF:000001">
    <property type="entry name" value="GMP synthase [glutamine-hydrolyzing]"/>
    <property type="match status" value="1"/>
</dbReference>
<dbReference type="Gene3D" id="3.40.50.620">
    <property type="entry name" value="HUPs"/>
    <property type="match status" value="1"/>
</dbReference>
<feature type="active site" evidence="11">
    <location>
        <position position="174"/>
    </location>
</feature>
<reference evidence="14 15" key="1">
    <citation type="submission" date="2020-03" db="EMBL/GenBank/DDBJ databases">
        <title>Genomic Encyclopedia of Type Strains, Phase IV (KMG-IV): sequencing the most valuable type-strain genomes for metagenomic binning, comparative biology and taxonomic classification.</title>
        <authorList>
            <person name="Goeker M."/>
        </authorList>
    </citation>
    <scope>NUCLEOTIDE SEQUENCE [LARGE SCALE GENOMIC DNA]</scope>
    <source>
        <strain evidence="14 15">DSM 4733</strain>
    </source>
</reference>
<protein>
    <recommendedName>
        <fullName evidence="4 11">GMP synthase [glutamine-hydrolyzing]</fullName>
        <ecNumber evidence="3 11">6.3.5.2</ecNumber>
    </recommendedName>
    <alternativeName>
        <fullName evidence="11">GMP synthetase</fullName>
    </alternativeName>
    <alternativeName>
        <fullName evidence="11">Glutamine amidotransferase</fullName>
    </alternativeName>
</protein>
<feature type="active site" description="Nucleophile" evidence="11">
    <location>
        <position position="84"/>
    </location>
</feature>
<dbReference type="RefSeq" id="WP_167297982.1">
    <property type="nucleotide sequence ID" value="NZ_CP170557.1"/>
</dbReference>
<proteinExistence type="inferred from homology"/>
<dbReference type="InterPro" id="IPR022955">
    <property type="entry name" value="GMP_synthase"/>
</dbReference>
<dbReference type="HAMAP" id="MF_00344">
    <property type="entry name" value="GMP_synthase"/>
    <property type="match status" value="1"/>
</dbReference>
<sequence length="518" mass="56393">MDQHADSILIVDFGSQVTQLIARRVREAGVYSEIAPFTTAAKAFARMQPKGIILSGSPASVLDEGSPRVPQEIFDSGLPVLGICYGQQVMMHQLGGTVQLGDSGEFGRAFIEIDDGCVLFDGMWHEGENHQVWMSHGDKVTNLAPGFRPVAHSAGAPFAVIADDTRRYYAMQFHPEVVHTPDGAKLLANFVRHVCGLQGDWTMAEFRQAKIAEIRAQVGSGKVICGLSGGVDSAVAAVLIHEAIGEQLTCVFVDHGLMRSGEAEQVVGLFRNHYNIPLVHVNAETLFLAGLAGVTDPEAKRKFIGKTFIDVFEEEARKIGGADFLAQGTLYPDVIESVSFTGGPSVTIKSHHNVGGLPERMNMKLVEPLRELFKDEVRALGRELGLPEQFVGRHPFPGPGLAIRIPGEVTRERCDILRKADAIYLEEIRNAGLYDAIWQAFAVLTPVRTVGVMGDGRTYDSVLALRAVTSIDGMTAEAFEFPGGFLPRVATRIVNEVRGVNRVAYDYTSKPPGTIEWE</sequence>
<keyword evidence="10 11" id="KW-0315">Glutamine amidotransferase</keyword>
<dbReference type="SUPFAM" id="SSF52402">
    <property type="entry name" value="Adenine nucleotide alpha hydrolases-like"/>
    <property type="match status" value="1"/>
</dbReference>
<dbReference type="InterPro" id="IPR001674">
    <property type="entry name" value="GMP_synth_C"/>
</dbReference>
<feature type="domain" description="GMPS ATP-PPase" evidence="13">
    <location>
        <begin position="201"/>
        <end position="393"/>
    </location>
</feature>
<dbReference type="FunFam" id="3.30.300.10:FF:000002">
    <property type="entry name" value="GMP synthase [glutamine-hydrolyzing]"/>
    <property type="match status" value="1"/>
</dbReference>
<dbReference type="GO" id="GO:0005524">
    <property type="term" value="F:ATP binding"/>
    <property type="evidence" value="ECO:0007669"/>
    <property type="project" value="UniProtKB-UniRule"/>
</dbReference>
<evidence type="ECO:0000256" key="9">
    <source>
        <dbReference type="ARBA" id="ARBA00022840"/>
    </source>
</evidence>
<evidence type="ECO:0000256" key="8">
    <source>
        <dbReference type="ARBA" id="ARBA00022755"/>
    </source>
</evidence>
<dbReference type="PRINTS" id="PR00096">
    <property type="entry name" value="GATASE"/>
</dbReference>
<comment type="function">
    <text evidence="1 11">Catalyzes the synthesis of GMP from XMP.</text>
</comment>
<feature type="binding site" evidence="12">
    <location>
        <begin position="228"/>
        <end position="234"/>
    </location>
    <ligand>
        <name>ATP</name>
        <dbReference type="ChEBI" id="CHEBI:30616"/>
    </ligand>
</feature>
<dbReference type="PANTHER" id="PTHR11922:SF2">
    <property type="entry name" value="GMP SYNTHASE [GLUTAMINE-HYDROLYZING]"/>
    <property type="match status" value="1"/>
</dbReference>
<evidence type="ECO:0000256" key="3">
    <source>
        <dbReference type="ARBA" id="ARBA00012746"/>
    </source>
</evidence>
<comment type="pathway">
    <text evidence="2 11">Purine metabolism; GMP biosynthesis; GMP from XMP (L-Gln route): step 1/1.</text>
</comment>
<organism evidence="14 15">
    <name type="scientific">Sphingomonas leidyi</name>
    <dbReference type="NCBI Taxonomy" id="68569"/>
    <lineage>
        <taxon>Bacteria</taxon>
        <taxon>Pseudomonadati</taxon>
        <taxon>Pseudomonadota</taxon>
        <taxon>Alphaproteobacteria</taxon>
        <taxon>Sphingomonadales</taxon>
        <taxon>Sphingomonadaceae</taxon>
        <taxon>Sphingomonas</taxon>
    </lineage>
</organism>
<dbReference type="Pfam" id="PF02540">
    <property type="entry name" value="NAD_synthase"/>
    <property type="match status" value="1"/>
</dbReference>